<feature type="coiled-coil region" evidence="1">
    <location>
        <begin position="1798"/>
        <end position="1825"/>
    </location>
</feature>
<accession>A0ABR3QNR4</accession>
<dbReference type="Gene3D" id="1.25.40.90">
    <property type="match status" value="1"/>
</dbReference>
<sequence>MANSDELKRAETGLRIAQLKFKQALKREDNSGQPLPSVSLESSTSFCDDIDAVLRLNTTDNVQTCKKWIVKHIAPSKARTAVLGEYLVAVSKSIIVEQPAKSVKAARSRLAVLLVISDVLHADKFHREDGAAAGHVATHLKSYIENLVELAALAVTGKDSKAEQQLKAVLNFWGASACISAGDFKSVRERADEGIAVAQGATPQLKRTHALPDWFGDRSVAWHELSASYMVEPLLKNPDRPIPTNAISATRFDQKQPSDRTRKLLDDYFENIDLQYVPTADNPTGETKKYKLWLDSIGQLVKQNKETQEVTTVCNGYGWSTEFCQQMQENGIPDRVTELREGYKEEAAQHIRDSRWKSPPRDYGRSSRSPRRRYSRSSDSRSRSRTRSRSSSYGRHDHGARSRSSERRRRSSRDDGRMSNGRPSRFDDKGRMSHDDLNRKRPHDRQSRWNDNQRGSSDAKRNDPVPSTQPHSYSAPNAYPQQVFPPPMSQPPHNMSGFVPPPPLQPGQFPGFPMPGFPPPPPPPQHFQSAGVPPPPPPPPPNFQGPFYGAPPNAGSFQHNAYQFGNNAPPYQGNFGGYAGQPQGNFRGSFQGGQRGGFRGGFQGQGRGQGRDKGEVPESESEPDDTVNHPSASYRPTTQTTSPSASSQWKGSNSSTHESTATSASYEELPPSPSFSIPETDPDLESTPARREEVEGVEGGIFEDGSVAQIQEESCREIPDTFEASGTLSTIEELSEHKVHHSPQEELADVTNSIAEKSIVQEVEPSTQEELTDAPQSTAEDLPVRKLQHSAQVELLDGPYSSAPDVDPIVQGGTDGAQNTLEESLAHEIPSTSQDQRQNTPQITPSELCGQQQSQPESEERTTILESSVPTSPPDQAQGRRSQSEEPLENHPAAAPSDAQPSASSVESHISQSVPQVDLSPEPVIFGQRTPRRNNVHRFSRLGPDTGRQESAKTNRANGDPELRTLSQPSLSQTQRVIICNPALNIGQYSGALIPSRQESSHGTPYLSGEDSSSIPQPPPKQSSGSLEFESDAPPRPGTPSNPFLSVGMELNAGAPRSVPQATPEASSALENTLPNETLAGGSDTRRLPVPNKSPETPSWTDYLAEQKAESDAKQKQRKEKREKDRALKAAEREKESREKRARTQSEALERMRGFERLAAPGSGTRSPSTIPDRLPVPQEPTSLRTVATLVPGPVPMAAKGHQDTAVKSQPDLEAEAPLLVLDDTDMGEAQYSDDEEEESLLIDDLELEDEEYIVTLPMQGRQADDYRTLSAELEDLYTSLSHNHPAAQSQVENVLKKLRSVETHIDLVRVSNQTSQPDDNQSNLDKHLVKWSCNNSIKFSFLKELLSIIQARDLHVILLVDDQNNAQLFSIVESFLRGINLSFESPSTGHSHKAVHEPNEQKLLNLTILASTDSRILRETHLIVCLDGKPDVTSIRKKPWALKPDRSGVPLVQLVIPRTVGHIDRYLSAKLDAKRRLDTIISTLSQFVTQKTLGHAVDGAPSKSYVRDIVKFLLPSQDESALSNWPSPRLGNIKDDIEYQSQHSLDAHIPVSPLPGSIAAGKRPLIQDHDRDDPAKRMRFTPQPQPLVSTSHVSDSEPGATRSGEQLIEDLRRENRRLHEELKGYVVRQGTYEEQNHQNSALNNENKLYEKKLADSEGRELRTREQLKLMTAEIEGLRKQTEEQRRLNLLSPDAKDRKIAEQSVEIEGLKDQLAKERKAKEDAIASKRSTEATLDYVQDARSNAQSEAIVLNQRVMELEKDNDKLQRAVKAQPLVPNFHERQTHQAVERATRLHNDNLNLRKLLRDKEEKIKQLTTENERVKFTRGVGGGTRAASVGARTPRPGSRAASPLPNGRDRVANLRNG</sequence>
<feature type="compositionally biased region" description="Pro residues" evidence="2">
    <location>
        <begin position="532"/>
        <end position="543"/>
    </location>
</feature>
<dbReference type="InterPro" id="IPR008942">
    <property type="entry name" value="ENTH_VHS"/>
</dbReference>
<dbReference type="Proteomes" id="UP001521785">
    <property type="component" value="Unassembled WGS sequence"/>
</dbReference>
<evidence type="ECO:0000256" key="1">
    <source>
        <dbReference type="SAM" id="Coils"/>
    </source>
</evidence>
<evidence type="ECO:0000259" key="3">
    <source>
        <dbReference type="PROSITE" id="PS51391"/>
    </source>
</evidence>
<feature type="compositionally biased region" description="Gly residues" evidence="2">
    <location>
        <begin position="590"/>
        <end position="608"/>
    </location>
</feature>
<feature type="compositionally biased region" description="Basic and acidic residues" evidence="2">
    <location>
        <begin position="1105"/>
        <end position="1156"/>
    </location>
</feature>
<keyword evidence="5" id="KW-1185">Reference proteome</keyword>
<feature type="compositionally biased region" description="Pro residues" evidence="2">
    <location>
        <begin position="512"/>
        <end position="525"/>
    </location>
</feature>
<protein>
    <recommendedName>
        <fullName evidence="3">CID domain-containing protein</fullName>
    </recommendedName>
</protein>
<feature type="compositionally biased region" description="Polar residues" evidence="2">
    <location>
        <begin position="1638"/>
        <end position="1647"/>
    </location>
</feature>
<feature type="domain" description="CID" evidence="3">
    <location>
        <begin position="35"/>
        <end position="195"/>
    </location>
</feature>
<dbReference type="Gene3D" id="3.40.50.12360">
    <property type="match status" value="1"/>
</dbReference>
<dbReference type="InterPro" id="IPR021006">
    <property type="entry name" value="Hda2/3"/>
</dbReference>
<dbReference type="InterPro" id="IPR006569">
    <property type="entry name" value="CID_dom"/>
</dbReference>
<dbReference type="PROSITE" id="PS51391">
    <property type="entry name" value="CID"/>
    <property type="match status" value="1"/>
</dbReference>
<feature type="compositionally biased region" description="Polar residues" evidence="2">
    <location>
        <begin position="555"/>
        <end position="566"/>
    </location>
</feature>
<gene>
    <name evidence="4" type="ORF">SLS60_010524</name>
</gene>
<feature type="compositionally biased region" description="Basic and acidic residues" evidence="2">
    <location>
        <begin position="344"/>
        <end position="365"/>
    </location>
</feature>
<feature type="region of interest" description="Disordered" evidence="2">
    <location>
        <begin position="1571"/>
        <end position="1608"/>
    </location>
</feature>
<feature type="region of interest" description="Disordered" evidence="2">
    <location>
        <begin position="344"/>
        <end position="706"/>
    </location>
</feature>
<dbReference type="Pfam" id="PF04818">
    <property type="entry name" value="CID"/>
    <property type="match status" value="1"/>
</dbReference>
<dbReference type="EMBL" id="JAKJXO020000018">
    <property type="protein sequence ID" value="KAL1593792.1"/>
    <property type="molecule type" value="Genomic_DNA"/>
</dbReference>
<name>A0ABR3QNR4_9PLEO</name>
<feature type="compositionally biased region" description="Basic and acidic residues" evidence="2">
    <location>
        <begin position="424"/>
        <end position="448"/>
    </location>
</feature>
<organism evidence="4 5">
    <name type="scientific">Paraconiothyrium brasiliense</name>
    <dbReference type="NCBI Taxonomy" id="300254"/>
    <lineage>
        <taxon>Eukaryota</taxon>
        <taxon>Fungi</taxon>
        <taxon>Dikarya</taxon>
        <taxon>Ascomycota</taxon>
        <taxon>Pezizomycotina</taxon>
        <taxon>Dothideomycetes</taxon>
        <taxon>Pleosporomycetidae</taxon>
        <taxon>Pleosporales</taxon>
        <taxon>Massarineae</taxon>
        <taxon>Didymosphaeriaceae</taxon>
        <taxon>Paraconiothyrium</taxon>
    </lineage>
</organism>
<feature type="compositionally biased region" description="Low complexity" evidence="2">
    <location>
        <begin position="636"/>
        <end position="668"/>
    </location>
</feature>
<feature type="compositionally biased region" description="Basic and acidic residues" evidence="2">
    <location>
        <begin position="947"/>
        <end position="963"/>
    </location>
</feature>
<feature type="compositionally biased region" description="Basic residues" evidence="2">
    <location>
        <begin position="930"/>
        <end position="940"/>
    </location>
</feature>
<feature type="compositionally biased region" description="Polar residues" evidence="2">
    <location>
        <begin position="830"/>
        <end position="856"/>
    </location>
</feature>
<feature type="compositionally biased region" description="Polar residues" evidence="2">
    <location>
        <begin position="764"/>
        <end position="779"/>
    </location>
</feature>
<keyword evidence="1" id="KW-0175">Coiled coil</keyword>
<reference evidence="4 5" key="1">
    <citation type="submission" date="2024-02" db="EMBL/GenBank/DDBJ databases">
        <title>De novo assembly and annotation of 12 fungi associated with fruit tree decline syndrome in Ontario, Canada.</title>
        <authorList>
            <person name="Sulman M."/>
            <person name="Ellouze W."/>
            <person name="Ilyukhin E."/>
        </authorList>
    </citation>
    <scope>NUCLEOTIDE SEQUENCE [LARGE SCALE GENOMIC DNA]</scope>
    <source>
        <strain evidence="4 5">M42-189</strain>
    </source>
</reference>
<evidence type="ECO:0000256" key="2">
    <source>
        <dbReference type="SAM" id="MobiDB-lite"/>
    </source>
</evidence>
<dbReference type="InterPro" id="IPR038609">
    <property type="entry name" value="HDA1_su2/3_sf"/>
</dbReference>
<feature type="compositionally biased region" description="Low complexity" evidence="2">
    <location>
        <begin position="892"/>
        <end position="905"/>
    </location>
</feature>
<feature type="compositionally biased region" description="Polar residues" evidence="2">
    <location>
        <begin position="465"/>
        <end position="475"/>
    </location>
</feature>
<evidence type="ECO:0000313" key="4">
    <source>
        <dbReference type="EMBL" id="KAL1593792.1"/>
    </source>
</evidence>
<feature type="compositionally biased region" description="Basic and acidic residues" evidence="2">
    <location>
        <begin position="1855"/>
        <end position="1865"/>
    </location>
</feature>
<dbReference type="Pfam" id="PF11496">
    <property type="entry name" value="HDA2-3"/>
    <property type="match status" value="1"/>
</dbReference>
<comment type="caution">
    <text evidence="4">The sequence shown here is derived from an EMBL/GenBank/DDBJ whole genome shotgun (WGS) entry which is preliminary data.</text>
</comment>
<feature type="region of interest" description="Disordered" evidence="2">
    <location>
        <begin position="995"/>
        <end position="1179"/>
    </location>
</feature>
<feature type="region of interest" description="Disordered" evidence="2">
    <location>
        <begin position="1825"/>
        <end position="1865"/>
    </location>
</feature>
<feature type="compositionally biased region" description="Polar residues" evidence="2">
    <location>
        <begin position="906"/>
        <end position="915"/>
    </location>
</feature>
<feature type="region of interest" description="Disordered" evidence="2">
    <location>
        <begin position="762"/>
        <end position="973"/>
    </location>
</feature>
<proteinExistence type="predicted"/>
<evidence type="ECO:0000313" key="5">
    <source>
        <dbReference type="Proteomes" id="UP001521785"/>
    </source>
</evidence>
<feature type="region of interest" description="Disordered" evidence="2">
    <location>
        <begin position="1630"/>
        <end position="1649"/>
    </location>
</feature>
<feature type="compositionally biased region" description="Polar residues" evidence="2">
    <location>
        <begin position="1060"/>
        <end position="1076"/>
    </location>
</feature>
<feature type="compositionally biased region" description="Basic and acidic residues" evidence="2">
    <location>
        <begin position="394"/>
        <end position="405"/>
    </location>
</feature>